<proteinExistence type="predicted"/>
<accession>X1TIE6</accession>
<feature type="non-terminal residue" evidence="2">
    <location>
        <position position="1"/>
    </location>
</feature>
<keyword evidence="1" id="KW-0812">Transmembrane</keyword>
<dbReference type="PANTHER" id="PTHR34219:SF1">
    <property type="entry name" value="PEPSY DOMAIN-CONTAINING PROTEIN"/>
    <property type="match status" value="1"/>
</dbReference>
<organism evidence="2">
    <name type="scientific">marine sediment metagenome</name>
    <dbReference type="NCBI Taxonomy" id="412755"/>
    <lineage>
        <taxon>unclassified sequences</taxon>
        <taxon>metagenomes</taxon>
        <taxon>ecological metagenomes</taxon>
    </lineage>
</organism>
<dbReference type="InterPro" id="IPR005625">
    <property type="entry name" value="PepSY-ass_TM"/>
</dbReference>
<dbReference type="PANTHER" id="PTHR34219">
    <property type="entry name" value="IRON-REGULATED INNER MEMBRANE PROTEIN-RELATED"/>
    <property type="match status" value="1"/>
</dbReference>
<evidence type="ECO:0000313" key="2">
    <source>
        <dbReference type="EMBL" id="GAI79819.1"/>
    </source>
</evidence>
<dbReference type="AlphaFoldDB" id="X1TIE6"/>
<comment type="caution">
    <text evidence="2">The sequence shown here is derived from an EMBL/GenBank/DDBJ whole genome shotgun (WGS) entry which is preliminary data.</text>
</comment>
<reference evidence="2" key="1">
    <citation type="journal article" date="2014" name="Front. Microbiol.">
        <title>High frequency of phylogenetically diverse reductive dehalogenase-homologous genes in deep subseafloor sedimentary metagenomes.</title>
        <authorList>
            <person name="Kawai M."/>
            <person name="Futagami T."/>
            <person name="Toyoda A."/>
            <person name="Takaki Y."/>
            <person name="Nishi S."/>
            <person name="Hori S."/>
            <person name="Arai W."/>
            <person name="Tsubouchi T."/>
            <person name="Morono Y."/>
            <person name="Uchiyama I."/>
            <person name="Ito T."/>
            <person name="Fujiyama A."/>
            <person name="Inagaki F."/>
            <person name="Takami H."/>
        </authorList>
    </citation>
    <scope>NUCLEOTIDE SEQUENCE</scope>
    <source>
        <strain evidence="2">Expedition CK06-06</strain>
    </source>
</reference>
<evidence type="ECO:0000256" key="1">
    <source>
        <dbReference type="SAM" id="Phobius"/>
    </source>
</evidence>
<name>X1TIE6_9ZZZZ</name>
<protein>
    <recommendedName>
        <fullName evidence="3">PepSY domain-containing protein</fullName>
    </recommendedName>
</protein>
<dbReference type="EMBL" id="BARW01009383">
    <property type="protein sequence ID" value="GAI79819.1"/>
    <property type="molecule type" value="Genomic_DNA"/>
</dbReference>
<keyword evidence="1" id="KW-0472">Membrane</keyword>
<feature type="transmembrane region" description="Helical" evidence="1">
    <location>
        <begin position="7"/>
        <end position="26"/>
    </location>
</feature>
<sequence length="260" mass="28236">WRDIHAVTAVWLSLAMVILIFTGLPWSGVWGDGLNTFATATNTNSPPSLFGVKPKSTVPTKDVATEVPWAAELMPVPNSGKAVEGLKGQSLDQIVRIAEDRKLADGYAITLPKGETGVYTIAATPKKPQNQATMHIDRYSGKVLADLNFQDYGITAKIISIGIALHEGRYFGLMNQIIGLISCLGIIMVSLSGLILWWRRRPAGKLGAPTRATSTKLMKGLAFIVIAFGIFFPLVGISLIFIFFIDKVSTRYVPAFKQTA</sequence>
<evidence type="ECO:0008006" key="3">
    <source>
        <dbReference type="Google" id="ProtNLM"/>
    </source>
</evidence>
<feature type="transmembrane region" description="Helical" evidence="1">
    <location>
        <begin position="177"/>
        <end position="199"/>
    </location>
</feature>
<dbReference type="Pfam" id="PF03929">
    <property type="entry name" value="PepSY_TM"/>
    <property type="match status" value="1"/>
</dbReference>
<feature type="transmembrane region" description="Helical" evidence="1">
    <location>
        <begin position="220"/>
        <end position="245"/>
    </location>
</feature>
<keyword evidence="1" id="KW-1133">Transmembrane helix</keyword>
<gene>
    <name evidence="2" type="ORF">S12H4_18897</name>
</gene>